<dbReference type="AlphaFoldDB" id="A0A928VZG6"/>
<dbReference type="Pfam" id="PF00903">
    <property type="entry name" value="Glyoxalase"/>
    <property type="match status" value="1"/>
</dbReference>
<dbReference type="SUPFAM" id="SSF54593">
    <property type="entry name" value="Glyoxalase/Bleomycin resistance protein/Dihydroxybiphenyl dioxygenase"/>
    <property type="match status" value="1"/>
</dbReference>
<organism evidence="2 3">
    <name type="scientific">Zarconia navalis LEGE 11467</name>
    <dbReference type="NCBI Taxonomy" id="1828826"/>
    <lineage>
        <taxon>Bacteria</taxon>
        <taxon>Bacillati</taxon>
        <taxon>Cyanobacteriota</taxon>
        <taxon>Cyanophyceae</taxon>
        <taxon>Oscillatoriophycideae</taxon>
        <taxon>Oscillatoriales</taxon>
        <taxon>Oscillatoriales incertae sedis</taxon>
        <taxon>Zarconia</taxon>
        <taxon>Zarconia navalis</taxon>
    </lineage>
</organism>
<name>A0A928VZG6_9CYAN</name>
<dbReference type="InterPro" id="IPR004360">
    <property type="entry name" value="Glyas_Fos-R_dOase_dom"/>
</dbReference>
<dbReference type="Gene3D" id="3.10.180.10">
    <property type="entry name" value="2,3-Dihydroxybiphenyl 1,2-Dioxygenase, domain 1"/>
    <property type="match status" value="1"/>
</dbReference>
<dbReference type="Proteomes" id="UP000621799">
    <property type="component" value="Unassembled WGS sequence"/>
</dbReference>
<protein>
    <submittedName>
        <fullName evidence="2">VOC family protein</fullName>
    </submittedName>
</protein>
<reference evidence="2" key="1">
    <citation type="submission" date="2020-10" db="EMBL/GenBank/DDBJ databases">
        <authorList>
            <person name="Castelo-Branco R."/>
            <person name="Eusebio N."/>
            <person name="Adriana R."/>
            <person name="Vieira A."/>
            <person name="Brugerolle De Fraissinette N."/>
            <person name="Rezende De Castro R."/>
            <person name="Schneider M.P."/>
            <person name="Vasconcelos V."/>
            <person name="Leao P.N."/>
        </authorList>
    </citation>
    <scope>NUCLEOTIDE SEQUENCE</scope>
    <source>
        <strain evidence="2">LEGE 11467</strain>
    </source>
</reference>
<proteinExistence type="predicted"/>
<dbReference type="PROSITE" id="PS51819">
    <property type="entry name" value="VOC"/>
    <property type="match status" value="1"/>
</dbReference>
<evidence type="ECO:0000313" key="3">
    <source>
        <dbReference type="Proteomes" id="UP000621799"/>
    </source>
</evidence>
<sequence length="109" mass="12312">MKKAIEFYQNKLGFTITHQEGNPIEMAIIERDGASIFLVENDDRNLAEGTSLRIEVEGVEELYAEFQAKGEDIVHPKGKLETKPWGSKEFSVLDLAGVCIAFYEFVELD</sequence>
<keyword evidence="3" id="KW-1185">Reference proteome</keyword>
<feature type="domain" description="VOC" evidence="1">
    <location>
        <begin position="1"/>
        <end position="105"/>
    </location>
</feature>
<evidence type="ECO:0000313" key="2">
    <source>
        <dbReference type="EMBL" id="MBE9042108.1"/>
    </source>
</evidence>
<evidence type="ECO:0000259" key="1">
    <source>
        <dbReference type="PROSITE" id="PS51819"/>
    </source>
</evidence>
<dbReference type="InterPro" id="IPR029068">
    <property type="entry name" value="Glyas_Bleomycin-R_OHBP_Dase"/>
</dbReference>
<dbReference type="InterPro" id="IPR037523">
    <property type="entry name" value="VOC_core"/>
</dbReference>
<dbReference type="EMBL" id="JADEXN010000299">
    <property type="protein sequence ID" value="MBE9042108.1"/>
    <property type="molecule type" value="Genomic_DNA"/>
</dbReference>
<comment type="caution">
    <text evidence="2">The sequence shown here is derived from an EMBL/GenBank/DDBJ whole genome shotgun (WGS) entry which is preliminary data.</text>
</comment>
<dbReference type="RefSeq" id="WP_264322286.1">
    <property type="nucleotide sequence ID" value="NZ_JADEXN010000299.1"/>
</dbReference>
<gene>
    <name evidence="2" type="ORF">IQ235_15105</name>
</gene>
<accession>A0A928VZG6</accession>